<comment type="caution">
    <text evidence="19">The sequence shown here is derived from an EMBL/GenBank/DDBJ whole genome shotgun (WGS) entry which is preliminary data.</text>
</comment>
<comment type="caution">
    <text evidence="17">Lacks conserved residue(s) required for the propagation of feature annotation.</text>
</comment>
<evidence type="ECO:0000256" key="10">
    <source>
        <dbReference type="ARBA" id="ARBA00022737"/>
    </source>
</evidence>
<keyword evidence="10" id="KW-0677">Repeat</keyword>
<dbReference type="Gene3D" id="1.10.760.10">
    <property type="entry name" value="Cytochrome c-like domain"/>
    <property type="match status" value="2"/>
</dbReference>
<organism evidence="19 20">
    <name type="scientific">Pseudonocardia lutea</name>
    <dbReference type="NCBI Taxonomy" id="2172015"/>
    <lineage>
        <taxon>Bacteria</taxon>
        <taxon>Bacillati</taxon>
        <taxon>Actinomycetota</taxon>
        <taxon>Actinomycetes</taxon>
        <taxon>Pseudonocardiales</taxon>
        <taxon>Pseudonocardiaceae</taxon>
        <taxon>Pseudonocardia</taxon>
    </lineage>
</organism>
<feature type="domain" description="Cytochrome c" evidence="18">
    <location>
        <begin position="40"/>
        <end position="222"/>
    </location>
</feature>
<dbReference type="Pfam" id="PF00034">
    <property type="entry name" value="Cytochrom_C"/>
    <property type="match status" value="1"/>
</dbReference>
<keyword evidence="9 17" id="KW-0479">Metal-binding</keyword>
<evidence type="ECO:0000256" key="12">
    <source>
        <dbReference type="ARBA" id="ARBA00022982"/>
    </source>
</evidence>
<keyword evidence="8 17" id="KW-0812">Transmembrane</keyword>
<evidence type="ECO:0000256" key="9">
    <source>
        <dbReference type="ARBA" id="ARBA00022723"/>
    </source>
</evidence>
<gene>
    <name evidence="19" type="ORF">ACFQH9_01895</name>
</gene>
<dbReference type="PANTHER" id="PTHR33751:SF13">
    <property type="entry name" value="CYTOCHROME BC1 COMPLEX CYTOCHROME C SUBUNIT"/>
    <property type="match status" value="1"/>
</dbReference>
<evidence type="ECO:0000256" key="14">
    <source>
        <dbReference type="ARBA" id="ARBA00023004"/>
    </source>
</evidence>
<dbReference type="PROSITE" id="PS51007">
    <property type="entry name" value="CYTC"/>
    <property type="match status" value="1"/>
</dbReference>
<name>A0ABW1I2K4_9PSEU</name>
<keyword evidence="12 17" id="KW-0249">Electron transport</keyword>
<keyword evidence="6 17" id="KW-0349">Heme</keyword>
<evidence type="ECO:0000256" key="16">
    <source>
        <dbReference type="ARBA" id="ARBA00029351"/>
    </source>
</evidence>
<evidence type="ECO:0000259" key="18">
    <source>
        <dbReference type="PROSITE" id="PS51007"/>
    </source>
</evidence>
<comment type="subunit">
    <text evidence="17">The cytochrome bc1 complex is composed of a cytochrome b (QcrB), the Rieske iron-sulfur protein (QcrA) and a diheme cytochrome c (QcrC) subunit.</text>
</comment>
<feature type="transmembrane region" description="Helical" evidence="17">
    <location>
        <begin position="243"/>
        <end position="262"/>
    </location>
</feature>
<comment type="catalytic activity">
    <reaction evidence="16 17">
        <text>a quinol + 2 Fe(III)-[cytochrome c](out) = a quinone + 2 Fe(II)-[cytochrome c](out) + 2 H(+)(out)</text>
        <dbReference type="Rhea" id="RHEA:11484"/>
        <dbReference type="Rhea" id="RHEA-COMP:10350"/>
        <dbReference type="Rhea" id="RHEA-COMP:14399"/>
        <dbReference type="ChEBI" id="CHEBI:15378"/>
        <dbReference type="ChEBI" id="CHEBI:24646"/>
        <dbReference type="ChEBI" id="CHEBI:29033"/>
        <dbReference type="ChEBI" id="CHEBI:29034"/>
        <dbReference type="ChEBI" id="CHEBI:132124"/>
        <dbReference type="EC" id="7.1.1.8"/>
    </reaction>
</comment>
<sequence length="264" mass="27564">MRTRRLRHALLLVAALVALGGAYALLVPAPQTARAQTGQAQIEQGRLLYARACISCHGANLQGAPDRGPTLVGVGDAAVYFQVSTGRMPLARSQDRGYRKDPAPEFDPATEQGRANLAALGAYIEAHGGGPTTPAETGPELIGSDVAHGGELYRLNCASCHHFTGRGGILAEGRYPPRLEGATPEQMYTAMLSGPMAMPVFGDRQLTPEEKKDIIAYVLAVRGQNNAPGGFTLGELGPATEGLVAFAVGLVLLVGVAAWIGARS</sequence>
<keyword evidence="14 17" id="KW-0408">Iron</keyword>
<keyword evidence="13 17" id="KW-1133">Transmembrane helix</keyword>
<keyword evidence="4 17" id="KW-0813">Transport</keyword>
<evidence type="ECO:0000256" key="13">
    <source>
        <dbReference type="ARBA" id="ARBA00022989"/>
    </source>
</evidence>
<evidence type="ECO:0000256" key="1">
    <source>
        <dbReference type="ARBA" id="ARBA00004651"/>
    </source>
</evidence>
<dbReference type="SUPFAM" id="SSF46626">
    <property type="entry name" value="Cytochrome c"/>
    <property type="match status" value="2"/>
</dbReference>
<evidence type="ECO:0000256" key="7">
    <source>
        <dbReference type="ARBA" id="ARBA00022660"/>
    </source>
</evidence>
<evidence type="ECO:0000256" key="3">
    <source>
        <dbReference type="ARBA" id="ARBA00017819"/>
    </source>
</evidence>
<accession>A0ABW1I2K4</accession>
<proteinExistence type="predicted"/>
<evidence type="ECO:0000256" key="2">
    <source>
        <dbReference type="ARBA" id="ARBA00012951"/>
    </source>
</evidence>
<evidence type="ECO:0000256" key="8">
    <source>
        <dbReference type="ARBA" id="ARBA00022692"/>
    </source>
</evidence>
<evidence type="ECO:0000313" key="20">
    <source>
        <dbReference type="Proteomes" id="UP001596119"/>
    </source>
</evidence>
<dbReference type="RefSeq" id="WP_379563492.1">
    <property type="nucleotide sequence ID" value="NZ_JBHSQK010000005.1"/>
</dbReference>
<evidence type="ECO:0000256" key="5">
    <source>
        <dbReference type="ARBA" id="ARBA00022475"/>
    </source>
</evidence>
<keyword evidence="20" id="KW-1185">Reference proteome</keyword>
<evidence type="ECO:0000313" key="19">
    <source>
        <dbReference type="EMBL" id="MFC5947028.1"/>
    </source>
</evidence>
<dbReference type="EMBL" id="JBHSQK010000005">
    <property type="protein sequence ID" value="MFC5947028.1"/>
    <property type="molecule type" value="Genomic_DNA"/>
</dbReference>
<dbReference type="InterPro" id="IPR050597">
    <property type="entry name" value="Cytochrome_c_Oxidase_Subunit"/>
</dbReference>
<evidence type="ECO:0000256" key="6">
    <source>
        <dbReference type="ARBA" id="ARBA00022617"/>
    </source>
</evidence>
<dbReference type="EC" id="7.1.1.8" evidence="2 17"/>
<dbReference type="InterPro" id="IPR009152">
    <property type="entry name" value="bc1_cytC-su"/>
</dbReference>
<dbReference type="Pfam" id="PF13442">
    <property type="entry name" value="Cytochrome_CBB3"/>
    <property type="match status" value="1"/>
</dbReference>
<dbReference type="Proteomes" id="UP001596119">
    <property type="component" value="Unassembled WGS sequence"/>
</dbReference>
<comment type="subcellular location">
    <subcellularLocation>
        <location evidence="1 17">Cell membrane</location>
        <topology evidence="1 17">Multi-pass membrane protein</topology>
    </subcellularLocation>
</comment>
<evidence type="ECO:0000256" key="11">
    <source>
        <dbReference type="ARBA" id="ARBA00022967"/>
    </source>
</evidence>
<keyword evidence="7 17" id="KW-0679">Respiratory chain</keyword>
<reference evidence="20" key="1">
    <citation type="journal article" date="2019" name="Int. J. Syst. Evol. Microbiol.">
        <title>The Global Catalogue of Microorganisms (GCM) 10K type strain sequencing project: providing services to taxonomists for standard genome sequencing and annotation.</title>
        <authorList>
            <consortium name="The Broad Institute Genomics Platform"/>
            <consortium name="The Broad Institute Genome Sequencing Center for Infectious Disease"/>
            <person name="Wu L."/>
            <person name="Ma J."/>
        </authorList>
    </citation>
    <scope>NUCLEOTIDE SEQUENCE [LARGE SCALE GENOMIC DNA]</scope>
    <source>
        <strain evidence="20">CGMCC 4.7397</strain>
    </source>
</reference>
<keyword evidence="11 17" id="KW-1278">Translocase</keyword>
<dbReference type="PIRSF" id="PIRSF000007">
    <property type="entry name" value="Ubiq_cycred_cyc"/>
    <property type="match status" value="1"/>
</dbReference>
<dbReference type="InterPro" id="IPR036909">
    <property type="entry name" value="Cyt_c-like_dom_sf"/>
</dbReference>
<keyword evidence="5 17" id="KW-1003">Cell membrane</keyword>
<keyword evidence="15 17" id="KW-0472">Membrane</keyword>
<protein>
    <recommendedName>
        <fullName evidence="3 17">Cytochrome bc1 complex cytochrome c subunit</fullName>
        <ecNumber evidence="2 17">7.1.1.8</ecNumber>
    </recommendedName>
</protein>
<evidence type="ECO:0000256" key="17">
    <source>
        <dbReference type="PIRNR" id="PIRNR000007"/>
    </source>
</evidence>
<dbReference type="PANTHER" id="PTHR33751">
    <property type="entry name" value="CBB3-TYPE CYTOCHROME C OXIDASE SUBUNIT FIXP"/>
    <property type="match status" value="1"/>
</dbReference>
<dbReference type="InterPro" id="IPR009056">
    <property type="entry name" value="Cyt_c-like_dom"/>
</dbReference>
<evidence type="ECO:0000256" key="4">
    <source>
        <dbReference type="ARBA" id="ARBA00022448"/>
    </source>
</evidence>
<evidence type="ECO:0000256" key="15">
    <source>
        <dbReference type="ARBA" id="ARBA00023136"/>
    </source>
</evidence>